<reference evidence="2" key="1">
    <citation type="submission" date="2020-12" db="EMBL/GenBank/DDBJ databases">
        <title>Antrihabitans popcorni sp. nov. and Antrihabitans auranticaus sp. nov., isolated from a larva cave.</title>
        <authorList>
            <person name="Lee S.D."/>
            <person name="Kim I.S."/>
        </authorList>
    </citation>
    <scope>NUCLEOTIDE SEQUENCE</scope>
    <source>
        <strain evidence="2">YC3-6</strain>
    </source>
</reference>
<dbReference type="Proteomes" id="UP000655868">
    <property type="component" value="Unassembled WGS sequence"/>
</dbReference>
<evidence type="ECO:0008006" key="4">
    <source>
        <dbReference type="Google" id="ProtNLM"/>
    </source>
</evidence>
<feature type="chain" id="PRO_5039148236" description="DUF3558 domain-containing protein" evidence="1">
    <location>
        <begin position="27"/>
        <end position="180"/>
    </location>
</feature>
<name>A0A934NLD4_9NOCA</name>
<dbReference type="PROSITE" id="PS51257">
    <property type="entry name" value="PROKAR_LIPOPROTEIN"/>
    <property type="match status" value="1"/>
</dbReference>
<comment type="caution">
    <text evidence="2">The sequence shown here is derived from an EMBL/GenBank/DDBJ whole genome shotgun (WGS) entry which is preliminary data.</text>
</comment>
<gene>
    <name evidence="2" type="ORF">JGU71_00460</name>
</gene>
<proteinExistence type="predicted"/>
<dbReference type="AlphaFoldDB" id="A0A934NLD4"/>
<evidence type="ECO:0000313" key="3">
    <source>
        <dbReference type="Proteomes" id="UP000655868"/>
    </source>
</evidence>
<keyword evidence="3" id="KW-1185">Reference proteome</keyword>
<accession>A0A934NLD4</accession>
<keyword evidence="1" id="KW-0732">Signal</keyword>
<sequence>MSRDVFTSVRIGVLALFVAISMSACGGSDDKDSGATATVAAETSAASAGEESSGGVAPDACTFFSKEELQTATGAELEDGDEQLAEDGGSACRFSGDPNVTINTYVTNKDDFSAFRDAGASSGTVEGLGDDAFWIEGADLLHVRVGDTAFSIRINDDLGQIPDVRNVVLGLANSGVQKLS</sequence>
<dbReference type="RefSeq" id="WP_199700955.1">
    <property type="nucleotide sequence ID" value="NZ_JAEMNV010000001.1"/>
</dbReference>
<evidence type="ECO:0000256" key="1">
    <source>
        <dbReference type="SAM" id="SignalP"/>
    </source>
</evidence>
<dbReference type="EMBL" id="JAEMNV010000001">
    <property type="protein sequence ID" value="MBJ8337343.1"/>
    <property type="molecule type" value="Genomic_DNA"/>
</dbReference>
<organism evidence="2 3">
    <name type="scientific">Antrihabitans stalagmiti</name>
    <dbReference type="NCBI Taxonomy" id="2799499"/>
    <lineage>
        <taxon>Bacteria</taxon>
        <taxon>Bacillati</taxon>
        <taxon>Actinomycetota</taxon>
        <taxon>Actinomycetes</taxon>
        <taxon>Mycobacteriales</taxon>
        <taxon>Nocardiaceae</taxon>
        <taxon>Antrihabitans</taxon>
    </lineage>
</organism>
<evidence type="ECO:0000313" key="2">
    <source>
        <dbReference type="EMBL" id="MBJ8337343.1"/>
    </source>
</evidence>
<protein>
    <recommendedName>
        <fullName evidence="4">DUF3558 domain-containing protein</fullName>
    </recommendedName>
</protein>
<feature type="signal peptide" evidence="1">
    <location>
        <begin position="1"/>
        <end position="26"/>
    </location>
</feature>